<accession>A0AAV5MLV9</accession>
<dbReference type="Proteomes" id="UP001054252">
    <property type="component" value="Unassembled WGS sequence"/>
</dbReference>
<sequence>MGAFDRETELHIFDQLTSKVAATVPCGMGSGDFNEELWLNSKVISSLCHQQQSFFLRSIDQLQGLLPMLFVQVMKL</sequence>
<dbReference type="AlphaFoldDB" id="A0AAV5MLV9"/>
<gene>
    <name evidence="1" type="ORF">SLEP1_g56309</name>
</gene>
<dbReference type="EMBL" id="BPVZ01000305">
    <property type="protein sequence ID" value="GKV49567.1"/>
    <property type="molecule type" value="Genomic_DNA"/>
</dbReference>
<reference evidence="1 2" key="1">
    <citation type="journal article" date="2021" name="Commun. Biol.">
        <title>The genome of Shorea leprosula (Dipterocarpaceae) highlights the ecological relevance of drought in aseasonal tropical rainforests.</title>
        <authorList>
            <person name="Ng K.K.S."/>
            <person name="Kobayashi M.J."/>
            <person name="Fawcett J.A."/>
            <person name="Hatakeyama M."/>
            <person name="Paape T."/>
            <person name="Ng C.H."/>
            <person name="Ang C.C."/>
            <person name="Tnah L.H."/>
            <person name="Lee C.T."/>
            <person name="Nishiyama T."/>
            <person name="Sese J."/>
            <person name="O'Brien M.J."/>
            <person name="Copetti D."/>
            <person name="Mohd Noor M.I."/>
            <person name="Ong R.C."/>
            <person name="Putra M."/>
            <person name="Sireger I.Z."/>
            <person name="Indrioko S."/>
            <person name="Kosugi Y."/>
            <person name="Izuno A."/>
            <person name="Isagi Y."/>
            <person name="Lee S.L."/>
            <person name="Shimizu K.K."/>
        </authorList>
    </citation>
    <scope>NUCLEOTIDE SEQUENCE [LARGE SCALE GENOMIC DNA]</scope>
    <source>
        <strain evidence="1">214</strain>
    </source>
</reference>
<evidence type="ECO:0000313" key="1">
    <source>
        <dbReference type="EMBL" id="GKV49567.1"/>
    </source>
</evidence>
<proteinExistence type="predicted"/>
<name>A0AAV5MLV9_9ROSI</name>
<keyword evidence="2" id="KW-1185">Reference proteome</keyword>
<evidence type="ECO:0000313" key="2">
    <source>
        <dbReference type="Proteomes" id="UP001054252"/>
    </source>
</evidence>
<organism evidence="1 2">
    <name type="scientific">Rubroshorea leprosula</name>
    <dbReference type="NCBI Taxonomy" id="152421"/>
    <lineage>
        <taxon>Eukaryota</taxon>
        <taxon>Viridiplantae</taxon>
        <taxon>Streptophyta</taxon>
        <taxon>Embryophyta</taxon>
        <taxon>Tracheophyta</taxon>
        <taxon>Spermatophyta</taxon>
        <taxon>Magnoliopsida</taxon>
        <taxon>eudicotyledons</taxon>
        <taxon>Gunneridae</taxon>
        <taxon>Pentapetalae</taxon>
        <taxon>rosids</taxon>
        <taxon>malvids</taxon>
        <taxon>Malvales</taxon>
        <taxon>Dipterocarpaceae</taxon>
        <taxon>Rubroshorea</taxon>
    </lineage>
</organism>
<protein>
    <submittedName>
        <fullName evidence="1">Uncharacterized protein</fullName>
    </submittedName>
</protein>
<comment type="caution">
    <text evidence="1">The sequence shown here is derived from an EMBL/GenBank/DDBJ whole genome shotgun (WGS) entry which is preliminary data.</text>
</comment>